<reference evidence="11" key="2">
    <citation type="submission" date="2020-05" db="UniProtKB">
        <authorList>
            <consortium name="EnsemblMetazoa"/>
        </authorList>
    </citation>
    <scope>IDENTIFICATION</scope>
    <source>
        <strain evidence="11">A-37</strain>
    </source>
</reference>
<evidence type="ECO:0000256" key="5">
    <source>
        <dbReference type="ARBA" id="ARBA00022859"/>
    </source>
</evidence>
<keyword evidence="7" id="KW-0325">Glycoprotein</keyword>
<evidence type="ECO:0000256" key="4">
    <source>
        <dbReference type="ARBA" id="ARBA00022729"/>
    </source>
</evidence>
<comment type="similarity">
    <text evidence="8">Belongs to the peptidase S1 family. CLIP subfamily.</text>
</comment>
<reference evidence="12" key="1">
    <citation type="submission" date="2013-09" db="EMBL/GenBank/DDBJ databases">
        <title>The Genome Sequence of Anopheles culicifacies species A.</title>
        <authorList>
            <consortium name="The Broad Institute Genomics Platform"/>
            <person name="Neafsey D.E."/>
            <person name="Besansky N."/>
            <person name="Howell P."/>
            <person name="Walton C."/>
            <person name="Young S.K."/>
            <person name="Zeng Q."/>
            <person name="Gargeya S."/>
            <person name="Fitzgerald M."/>
            <person name="Haas B."/>
            <person name="Abouelleil A."/>
            <person name="Allen A.W."/>
            <person name="Alvarado L."/>
            <person name="Arachchi H.M."/>
            <person name="Berlin A.M."/>
            <person name="Chapman S.B."/>
            <person name="Gainer-Dewar J."/>
            <person name="Goldberg J."/>
            <person name="Griggs A."/>
            <person name="Gujja S."/>
            <person name="Hansen M."/>
            <person name="Howarth C."/>
            <person name="Imamovic A."/>
            <person name="Ireland A."/>
            <person name="Larimer J."/>
            <person name="McCowan C."/>
            <person name="Murphy C."/>
            <person name="Pearson M."/>
            <person name="Poon T.W."/>
            <person name="Priest M."/>
            <person name="Roberts A."/>
            <person name="Saif S."/>
            <person name="Shea T."/>
            <person name="Sisk P."/>
            <person name="Sykes S."/>
            <person name="Wortman J."/>
            <person name="Nusbaum C."/>
            <person name="Birren B."/>
        </authorList>
    </citation>
    <scope>NUCLEOTIDE SEQUENCE [LARGE SCALE GENOMIC DNA]</scope>
    <source>
        <strain evidence="12">A-37</strain>
    </source>
</reference>
<dbReference type="EMBL" id="AXCM01003820">
    <property type="status" value="NOT_ANNOTATED_CDS"/>
    <property type="molecule type" value="Genomic_DNA"/>
</dbReference>
<dbReference type="PROSITE" id="PS50240">
    <property type="entry name" value="TRYPSIN_DOM"/>
    <property type="match status" value="1"/>
</dbReference>
<dbReference type="SUPFAM" id="SSF50494">
    <property type="entry name" value="Trypsin-like serine proteases"/>
    <property type="match status" value="1"/>
</dbReference>
<evidence type="ECO:0000259" key="10">
    <source>
        <dbReference type="PROSITE" id="PS50240"/>
    </source>
</evidence>
<accession>A0A182MQ00</accession>
<dbReference type="InterPro" id="IPR051487">
    <property type="entry name" value="Ser/Thr_Proteases_Immune/Dev"/>
</dbReference>
<evidence type="ECO:0000313" key="12">
    <source>
        <dbReference type="Proteomes" id="UP000075883"/>
    </source>
</evidence>
<name>A0A182MQ00_9DIPT</name>
<organism evidence="11 12">
    <name type="scientific">Anopheles culicifacies</name>
    <dbReference type="NCBI Taxonomy" id="139723"/>
    <lineage>
        <taxon>Eukaryota</taxon>
        <taxon>Metazoa</taxon>
        <taxon>Ecdysozoa</taxon>
        <taxon>Arthropoda</taxon>
        <taxon>Hexapoda</taxon>
        <taxon>Insecta</taxon>
        <taxon>Pterygota</taxon>
        <taxon>Neoptera</taxon>
        <taxon>Endopterygota</taxon>
        <taxon>Diptera</taxon>
        <taxon>Nematocera</taxon>
        <taxon>Culicoidea</taxon>
        <taxon>Culicidae</taxon>
        <taxon>Anophelinae</taxon>
        <taxon>Anopheles</taxon>
        <taxon>culicifacies species complex</taxon>
    </lineage>
</organism>
<dbReference type="InterPro" id="IPR001254">
    <property type="entry name" value="Trypsin_dom"/>
</dbReference>
<evidence type="ECO:0000256" key="9">
    <source>
        <dbReference type="SAM" id="SignalP"/>
    </source>
</evidence>
<dbReference type="Gene3D" id="2.40.10.10">
    <property type="entry name" value="Trypsin-like serine proteases"/>
    <property type="match status" value="1"/>
</dbReference>
<dbReference type="STRING" id="139723.A0A182MQ00"/>
<dbReference type="SMART" id="SM00020">
    <property type="entry name" value="Tryp_SPc"/>
    <property type="match status" value="1"/>
</dbReference>
<dbReference type="CDD" id="cd00190">
    <property type="entry name" value="Tryp_SPc"/>
    <property type="match status" value="1"/>
</dbReference>
<dbReference type="GO" id="GO:0004252">
    <property type="term" value="F:serine-type endopeptidase activity"/>
    <property type="evidence" value="ECO:0007669"/>
    <property type="project" value="InterPro"/>
</dbReference>
<evidence type="ECO:0000256" key="7">
    <source>
        <dbReference type="ARBA" id="ARBA00023180"/>
    </source>
</evidence>
<dbReference type="GO" id="GO:0045087">
    <property type="term" value="P:innate immune response"/>
    <property type="evidence" value="ECO:0007669"/>
    <property type="project" value="UniProtKB-KW"/>
</dbReference>
<dbReference type="Proteomes" id="UP000075883">
    <property type="component" value="Unassembled WGS sequence"/>
</dbReference>
<evidence type="ECO:0000256" key="6">
    <source>
        <dbReference type="ARBA" id="ARBA00023157"/>
    </source>
</evidence>
<dbReference type="InterPro" id="IPR043504">
    <property type="entry name" value="Peptidase_S1_PA_chymotrypsin"/>
</dbReference>
<protein>
    <recommendedName>
        <fullName evidence="10">Peptidase S1 domain-containing protein</fullName>
    </recommendedName>
</protein>
<proteinExistence type="inferred from homology"/>
<dbReference type="VEuPathDB" id="VectorBase:ACUA023521"/>
<evidence type="ECO:0000256" key="8">
    <source>
        <dbReference type="ARBA" id="ARBA00024195"/>
    </source>
</evidence>
<keyword evidence="6" id="KW-1015">Disulfide bond</keyword>
<keyword evidence="12" id="KW-1185">Reference proteome</keyword>
<dbReference type="Pfam" id="PF00089">
    <property type="entry name" value="Trypsin"/>
    <property type="match status" value="1"/>
</dbReference>
<evidence type="ECO:0000256" key="1">
    <source>
        <dbReference type="ARBA" id="ARBA00004613"/>
    </source>
</evidence>
<evidence type="ECO:0000256" key="2">
    <source>
        <dbReference type="ARBA" id="ARBA00022525"/>
    </source>
</evidence>
<dbReference type="PRINTS" id="PR00722">
    <property type="entry name" value="CHYMOTRYPSIN"/>
</dbReference>
<dbReference type="InterPro" id="IPR009003">
    <property type="entry name" value="Peptidase_S1_PA"/>
</dbReference>
<dbReference type="GO" id="GO:0005576">
    <property type="term" value="C:extracellular region"/>
    <property type="evidence" value="ECO:0007669"/>
    <property type="project" value="UniProtKB-SubCell"/>
</dbReference>
<feature type="chain" id="PRO_5008128639" description="Peptidase S1 domain-containing protein" evidence="9">
    <location>
        <begin position="23"/>
        <end position="282"/>
    </location>
</feature>
<dbReference type="EnsemblMetazoa" id="ACUA023521-RA">
    <property type="protein sequence ID" value="ACUA023521-PA"/>
    <property type="gene ID" value="ACUA023521"/>
</dbReference>
<feature type="signal peptide" evidence="9">
    <location>
        <begin position="1"/>
        <end position="22"/>
    </location>
</feature>
<dbReference type="AlphaFoldDB" id="A0A182MQ00"/>
<keyword evidence="3" id="KW-0399">Innate immunity</keyword>
<dbReference type="PANTHER" id="PTHR24256">
    <property type="entry name" value="TRYPTASE-RELATED"/>
    <property type="match status" value="1"/>
</dbReference>
<keyword evidence="5" id="KW-0391">Immunity</keyword>
<evidence type="ECO:0000256" key="3">
    <source>
        <dbReference type="ARBA" id="ARBA00022588"/>
    </source>
</evidence>
<dbReference type="InterPro" id="IPR001314">
    <property type="entry name" value="Peptidase_S1A"/>
</dbReference>
<comment type="subcellular location">
    <subcellularLocation>
        <location evidence="1">Secreted</location>
    </subcellularLocation>
</comment>
<dbReference type="GO" id="GO:0006508">
    <property type="term" value="P:proteolysis"/>
    <property type="evidence" value="ECO:0007669"/>
    <property type="project" value="InterPro"/>
</dbReference>
<evidence type="ECO:0000313" key="11">
    <source>
        <dbReference type="EnsemblMetazoa" id="ACUA023521-PA"/>
    </source>
</evidence>
<keyword evidence="2" id="KW-0964">Secreted</keyword>
<feature type="domain" description="Peptidase S1" evidence="10">
    <location>
        <begin position="39"/>
        <end position="275"/>
    </location>
</feature>
<keyword evidence="4 9" id="KW-0732">Signal</keyword>
<sequence>MGKLSAVTLLLVAAICWTGVASSPALSPIVSADAPKSRVVGGDLASIGQFPYAVGLITHTTSIFTGRCAGSLVSANYILTAASCVQSATSAFAYLGGLRVDDQSEPGRERLLIERFILHSSFVEDGESFDVALGQLPRSVAFNDRIRPIRLPNRRQVQATFAGQLGTVFGWGRFGSGISNSAELRFGRAEIITNLACRINLPTNTIGDALMCTDGTLTSPCSGDNGAPLTIMDADGITTQVGVFSFNSVLGCESGRAAVYTRLSAYLDWIGANSDVIIRDDF</sequence>